<feature type="domain" description="Cysteine-rich" evidence="1">
    <location>
        <begin position="150"/>
        <end position="234"/>
    </location>
</feature>
<gene>
    <name evidence="2" type="ORF">GCM10011505_47140</name>
</gene>
<accession>A0ABQ1J849</accession>
<dbReference type="EMBL" id="BMDZ01000099">
    <property type="protein sequence ID" value="GGB61031.1"/>
    <property type="molecule type" value="Genomic_DNA"/>
</dbReference>
<evidence type="ECO:0000313" key="3">
    <source>
        <dbReference type="Proteomes" id="UP000603352"/>
    </source>
</evidence>
<organism evidence="2 3">
    <name type="scientific">Tistrella bauzanensis</name>
    <dbReference type="NCBI Taxonomy" id="657419"/>
    <lineage>
        <taxon>Bacteria</taxon>
        <taxon>Pseudomonadati</taxon>
        <taxon>Pseudomonadota</taxon>
        <taxon>Alphaproteobacteria</taxon>
        <taxon>Geminicoccales</taxon>
        <taxon>Geminicoccaceae</taxon>
        <taxon>Tistrella</taxon>
    </lineage>
</organism>
<protein>
    <submittedName>
        <fullName evidence="2">Fe-S oxidoreductase</fullName>
    </submittedName>
</protein>
<dbReference type="Proteomes" id="UP000603352">
    <property type="component" value="Unassembled WGS sequence"/>
</dbReference>
<comment type="caution">
    <text evidence="2">The sequence shown here is derived from an EMBL/GenBank/DDBJ whole genome shotgun (WGS) entry which is preliminary data.</text>
</comment>
<name>A0ABQ1J849_9PROT</name>
<evidence type="ECO:0000313" key="2">
    <source>
        <dbReference type="EMBL" id="GGB61031.1"/>
    </source>
</evidence>
<proteinExistence type="predicted"/>
<dbReference type="Pfam" id="PF02754">
    <property type="entry name" value="CCG"/>
    <property type="match status" value="2"/>
</dbReference>
<dbReference type="InterPro" id="IPR004017">
    <property type="entry name" value="Cys_rich_dom"/>
</dbReference>
<dbReference type="RefSeq" id="WP_306432670.1">
    <property type="nucleotide sequence ID" value="NZ_BMDZ01000099.1"/>
</dbReference>
<sequence>MSADVEDKAGLPPRALQPVTVGLFATCLVDMFRPSVGFATARLLEAAGCRVVVPDAQTCCGQPAYNSGDRKDARALARDMIRLFEPFDYVVVPSGSCGGMISHHYPDLLRDDPDWGPRARRLAARCYELMAFLVDVRGMDAVTARLDATVTYHDSCSGLRELGVKAQPRRLLDSVEGLTLKELTGAEDCCGFGGTFCVKYPDISGRMVSNKVADIRATGADMLLAGDMGCLLNMAGRLKREGSTVQIRHVAEVLAGMTDTAPIGDTADTARRR</sequence>
<keyword evidence="3" id="KW-1185">Reference proteome</keyword>
<reference evidence="3" key="1">
    <citation type="journal article" date="2019" name="Int. J. Syst. Evol. Microbiol.">
        <title>The Global Catalogue of Microorganisms (GCM) 10K type strain sequencing project: providing services to taxonomists for standard genome sequencing and annotation.</title>
        <authorList>
            <consortium name="The Broad Institute Genomics Platform"/>
            <consortium name="The Broad Institute Genome Sequencing Center for Infectious Disease"/>
            <person name="Wu L."/>
            <person name="Ma J."/>
        </authorList>
    </citation>
    <scope>NUCLEOTIDE SEQUENCE [LARGE SCALE GENOMIC DNA]</scope>
    <source>
        <strain evidence="3">CGMCC 1.10188</strain>
    </source>
</reference>
<dbReference type="PANTHER" id="PTHR30296:SF0">
    <property type="entry name" value="LACTATE UTILIZATION PROTEIN A"/>
    <property type="match status" value="1"/>
</dbReference>
<dbReference type="PANTHER" id="PTHR30296">
    <property type="entry name" value="UNCHARACTERIZED PROTEIN YKGE"/>
    <property type="match status" value="1"/>
</dbReference>
<evidence type="ECO:0000259" key="1">
    <source>
        <dbReference type="Pfam" id="PF02754"/>
    </source>
</evidence>
<feature type="domain" description="Cysteine-rich" evidence="1">
    <location>
        <begin position="21"/>
        <end position="101"/>
    </location>
</feature>